<evidence type="ECO:0000256" key="1">
    <source>
        <dbReference type="SAM" id="Coils"/>
    </source>
</evidence>
<keyword evidence="1" id="KW-0175">Coiled coil</keyword>
<protein>
    <submittedName>
        <fullName evidence="3">Uncharacterized protein</fullName>
    </submittedName>
</protein>
<feature type="coiled-coil region" evidence="1">
    <location>
        <begin position="450"/>
        <end position="510"/>
    </location>
</feature>
<feature type="region of interest" description="Disordered" evidence="2">
    <location>
        <begin position="718"/>
        <end position="807"/>
    </location>
</feature>
<name>A0A0G4GVD6_VITBC</name>
<sequence length="807" mass="89353">MAHLQPDRLPSFFPDSPGASDAFTSAGAIDPEVQPHQNKVEFRGFKIDANMPSRLLGSPQLGGSMWSTDSLEGDAAPQETPGDVESPDGQHKEKTLVPPRAEGKHGRRSGSSGLIALPSFAGSLDSGQEEPPEAGPPAAIRDVGAEDATAKEDAASPCRPATRRELRFQKSMSAHTLSIPETSSAPARRHSDGFRRRRRPSAPSQPSHARSDSLGVKPSHEAFPRPPTSPMDFLKNVASSYGIQLSPSGTLDDESPARQQQRARTVAQQARRTPQSLAARAKFAKAIRASRAVTPPPTIVQVVDQAVTEALTALTAEAVAESDLQSCPVCLALFQRFIQHSAALQSLYSVLSKYLRSSEAAAAASRDVFAARDGRLCRLHMMCLHQYFGWIELRLQQREQQQQPDDDVMFKMNRLEKKWPWWRARWLAHVEKALEGRRKKLVDLCQKAFLDNAKLLIDEWDTQLANLTRHIERTTSQLQARKQAALAHLREALEAKREEAKKHMKASSALLSVRMAAPRLLEKHRFAEAARMSDLSEQLEARDRDKYNAEVDQRLAAEYEVARREEEKSYSAVVDKMDRYRKEQESLLMLERQQLVNRIKAALKRLERTEVEDARKVIAAFSRHQTQLELLIEKIPRRMVTRRSPRPSLDGGLRPATSAKRYFTSVCRGHFVALAVAATESQLESLLEARCGRDACAGCVLMEAAVRQVVRERWTSGSVSSISGSGDMHMHQRVGSRPPSSLPTIITSFSAETASTHDRPSTSSLPGIIHVNRPSSAKSGFTHSDLTRASSSSSSALPLPQPMQHTK</sequence>
<dbReference type="AlphaFoldDB" id="A0A0G4GVD6"/>
<evidence type="ECO:0000313" key="3">
    <source>
        <dbReference type="EMBL" id="CEM34844.1"/>
    </source>
</evidence>
<feature type="compositionally biased region" description="Low complexity" evidence="2">
    <location>
        <begin position="257"/>
        <end position="273"/>
    </location>
</feature>
<feature type="compositionally biased region" description="Polar residues" evidence="2">
    <location>
        <begin position="170"/>
        <end position="185"/>
    </location>
</feature>
<feature type="compositionally biased region" description="Polar residues" evidence="2">
    <location>
        <begin position="738"/>
        <end position="754"/>
    </location>
</feature>
<proteinExistence type="predicted"/>
<dbReference type="Proteomes" id="UP000041254">
    <property type="component" value="Unassembled WGS sequence"/>
</dbReference>
<dbReference type="InParanoid" id="A0A0G4GVD6"/>
<feature type="region of interest" description="Disordered" evidence="2">
    <location>
        <begin position="1"/>
        <end position="273"/>
    </location>
</feature>
<feature type="compositionally biased region" description="Polar residues" evidence="2">
    <location>
        <begin position="773"/>
        <end position="789"/>
    </location>
</feature>
<accession>A0A0G4GVD6</accession>
<feature type="compositionally biased region" description="Polar residues" evidence="2">
    <location>
        <begin position="237"/>
        <end position="249"/>
    </location>
</feature>
<keyword evidence="4" id="KW-1185">Reference proteome</keyword>
<gene>
    <name evidence="3" type="ORF">Vbra_18767</name>
</gene>
<evidence type="ECO:0000256" key="2">
    <source>
        <dbReference type="SAM" id="MobiDB-lite"/>
    </source>
</evidence>
<reference evidence="3 4" key="1">
    <citation type="submission" date="2014-11" db="EMBL/GenBank/DDBJ databases">
        <authorList>
            <person name="Zhu J."/>
            <person name="Qi W."/>
            <person name="Song R."/>
        </authorList>
    </citation>
    <scope>NUCLEOTIDE SEQUENCE [LARGE SCALE GENOMIC DNA]</scope>
</reference>
<dbReference type="EMBL" id="CDMY01000834">
    <property type="protein sequence ID" value="CEM34844.1"/>
    <property type="molecule type" value="Genomic_DNA"/>
</dbReference>
<dbReference type="VEuPathDB" id="CryptoDB:Vbra_18767"/>
<evidence type="ECO:0000313" key="4">
    <source>
        <dbReference type="Proteomes" id="UP000041254"/>
    </source>
</evidence>
<organism evidence="3 4">
    <name type="scientific">Vitrella brassicaformis (strain CCMP3155)</name>
    <dbReference type="NCBI Taxonomy" id="1169540"/>
    <lineage>
        <taxon>Eukaryota</taxon>
        <taxon>Sar</taxon>
        <taxon>Alveolata</taxon>
        <taxon>Colpodellida</taxon>
        <taxon>Vitrellaceae</taxon>
        <taxon>Vitrella</taxon>
    </lineage>
</organism>